<dbReference type="InterPro" id="IPR000623">
    <property type="entry name" value="Shikimate_kinase/TSH1"/>
</dbReference>
<feature type="binding site" evidence="11">
    <location>
        <position position="134"/>
    </location>
    <ligand>
        <name>substrate</name>
    </ligand>
</feature>
<sequence>MKHIFLIGMMGCGKSAVGQVLAQKLRLPFTDLDSKIENEQGRTISDIFQAEGEAYFRTLETEALEEMAEEKTDHVISCGGGIVLTNRNIEIMRKTGTVIWIVRNVETIVNTVDTTKRPLLKEGAGRVRQIFEERRSCYEKAGDIRIENDGTVEQTAQKIMCALNL</sequence>
<dbReference type="RefSeq" id="WP_353423787.1">
    <property type="nucleotide sequence ID" value="NZ_CP117826.1"/>
</dbReference>
<evidence type="ECO:0000256" key="9">
    <source>
        <dbReference type="ARBA" id="ARBA00023141"/>
    </source>
</evidence>
<dbReference type="PANTHER" id="PTHR21087:SF16">
    <property type="entry name" value="SHIKIMATE KINASE 1, CHLOROPLASTIC"/>
    <property type="match status" value="1"/>
</dbReference>
<comment type="catalytic activity">
    <reaction evidence="10 11">
        <text>shikimate + ATP = 3-phosphoshikimate + ADP + H(+)</text>
        <dbReference type="Rhea" id="RHEA:13121"/>
        <dbReference type="ChEBI" id="CHEBI:15378"/>
        <dbReference type="ChEBI" id="CHEBI:30616"/>
        <dbReference type="ChEBI" id="CHEBI:36208"/>
        <dbReference type="ChEBI" id="CHEBI:145989"/>
        <dbReference type="ChEBI" id="CHEBI:456216"/>
        <dbReference type="EC" id="2.7.1.71"/>
    </reaction>
</comment>
<evidence type="ECO:0000256" key="11">
    <source>
        <dbReference type="HAMAP-Rule" id="MF_00109"/>
    </source>
</evidence>
<dbReference type="PANTHER" id="PTHR21087">
    <property type="entry name" value="SHIKIMATE KINASE"/>
    <property type="match status" value="1"/>
</dbReference>
<dbReference type="CDD" id="cd00464">
    <property type="entry name" value="SK"/>
    <property type="match status" value="1"/>
</dbReference>
<comment type="function">
    <text evidence="11">Catalyzes the specific phosphorylation of the 3-hydroxyl group of shikimic acid using ATP as a cosubstrate.</text>
</comment>
<comment type="cofactor">
    <cofactor evidence="11">
        <name>Mg(2+)</name>
        <dbReference type="ChEBI" id="CHEBI:18420"/>
    </cofactor>
    <text evidence="11">Binds 1 Mg(2+) ion per subunit.</text>
</comment>
<name>A0AAU8AAL5_9FIRM</name>
<keyword evidence="4 11" id="KW-0028">Amino-acid biosynthesis</keyword>
<evidence type="ECO:0000256" key="4">
    <source>
        <dbReference type="ARBA" id="ARBA00022605"/>
    </source>
</evidence>
<feature type="binding site" evidence="11">
    <location>
        <position position="80"/>
    </location>
    <ligand>
        <name>substrate</name>
    </ligand>
</feature>
<keyword evidence="6 11" id="KW-0547">Nucleotide-binding</keyword>
<evidence type="ECO:0000256" key="10">
    <source>
        <dbReference type="ARBA" id="ARBA00048567"/>
    </source>
</evidence>
<dbReference type="InterPro" id="IPR023000">
    <property type="entry name" value="Shikimate_kinase_CS"/>
</dbReference>
<comment type="subcellular location">
    <subcellularLocation>
        <location evidence="11">Cytoplasm</location>
    </subcellularLocation>
</comment>
<dbReference type="GO" id="GO:0004765">
    <property type="term" value="F:shikimate kinase activity"/>
    <property type="evidence" value="ECO:0007669"/>
    <property type="project" value="UniProtKB-UniRule"/>
</dbReference>
<dbReference type="Pfam" id="PF01202">
    <property type="entry name" value="SKI"/>
    <property type="match status" value="1"/>
</dbReference>
<evidence type="ECO:0000256" key="2">
    <source>
        <dbReference type="ARBA" id="ARBA00006997"/>
    </source>
</evidence>
<keyword evidence="9 11" id="KW-0057">Aromatic amino acid biosynthesis</keyword>
<dbReference type="GO" id="GO:0005524">
    <property type="term" value="F:ATP binding"/>
    <property type="evidence" value="ECO:0007669"/>
    <property type="project" value="UniProtKB-UniRule"/>
</dbReference>
<feature type="binding site" evidence="11">
    <location>
        <position position="57"/>
    </location>
    <ligand>
        <name>substrate</name>
    </ligand>
</feature>
<evidence type="ECO:0000256" key="3">
    <source>
        <dbReference type="ARBA" id="ARBA00012154"/>
    </source>
</evidence>
<organism evidence="12">
    <name type="scientific">Christensenella massiliensis</name>
    <dbReference type="NCBI Taxonomy" id="1805714"/>
    <lineage>
        <taxon>Bacteria</taxon>
        <taxon>Bacillati</taxon>
        <taxon>Bacillota</taxon>
        <taxon>Clostridia</taxon>
        <taxon>Christensenellales</taxon>
        <taxon>Christensenellaceae</taxon>
        <taxon>Christensenella</taxon>
    </lineage>
</organism>
<comment type="similarity">
    <text evidence="2 11">Belongs to the shikimate kinase family.</text>
</comment>
<evidence type="ECO:0000256" key="5">
    <source>
        <dbReference type="ARBA" id="ARBA00022679"/>
    </source>
</evidence>
<dbReference type="SUPFAM" id="SSF52540">
    <property type="entry name" value="P-loop containing nucleoside triphosphate hydrolases"/>
    <property type="match status" value="1"/>
</dbReference>
<comment type="subunit">
    <text evidence="11">Monomer.</text>
</comment>
<dbReference type="EC" id="2.7.1.71" evidence="3 11"/>
<dbReference type="GO" id="GO:0005829">
    <property type="term" value="C:cytosol"/>
    <property type="evidence" value="ECO:0007669"/>
    <property type="project" value="TreeGrafter"/>
</dbReference>
<evidence type="ECO:0000256" key="1">
    <source>
        <dbReference type="ARBA" id="ARBA00004842"/>
    </source>
</evidence>
<gene>
    <name evidence="11" type="primary">aroK</name>
    <name evidence="12" type="ORF">PUP29_02715</name>
</gene>
<dbReference type="EMBL" id="CP117826">
    <property type="protein sequence ID" value="XCC62854.1"/>
    <property type="molecule type" value="Genomic_DNA"/>
</dbReference>
<feature type="binding site" evidence="11">
    <location>
        <position position="15"/>
    </location>
    <ligand>
        <name>Mg(2+)</name>
        <dbReference type="ChEBI" id="CHEBI:18420"/>
    </ligand>
</feature>
<dbReference type="InterPro" id="IPR027417">
    <property type="entry name" value="P-loop_NTPase"/>
</dbReference>
<keyword evidence="11" id="KW-0963">Cytoplasm</keyword>
<reference evidence="12" key="1">
    <citation type="submission" date="2023-02" db="EMBL/GenBank/DDBJ databases">
        <title>Gut commensal Christensenella minuta modulates host metabolism via a new class of secondary bile acids.</title>
        <authorList>
            <person name="Liu C."/>
        </authorList>
    </citation>
    <scope>NUCLEOTIDE SEQUENCE</scope>
    <source>
        <strain evidence="12">CA70</strain>
    </source>
</reference>
<dbReference type="InterPro" id="IPR031322">
    <property type="entry name" value="Shikimate/glucono_kinase"/>
</dbReference>
<dbReference type="GO" id="GO:0009073">
    <property type="term" value="P:aromatic amino acid family biosynthetic process"/>
    <property type="evidence" value="ECO:0007669"/>
    <property type="project" value="UniProtKB-KW"/>
</dbReference>
<evidence type="ECO:0000256" key="7">
    <source>
        <dbReference type="ARBA" id="ARBA00022777"/>
    </source>
</evidence>
<keyword evidence="5 11" id="KW-0808">Transferase</keyword>
<dbReference type="Gene3D" id="3.40.50.300">
    <property type="entry name" value="P-loop containing nucleotide triphosphate hydrolases"/>
    <property type="match status" value="1"/>
</dbReference>
<dbReference type="GO" id="GO:0000287">
    <property type="term" value="F:magnesium ion binding"/>
    <property type="evidence" value="ECO:0007669"/>
    <property type="project" value="UniProtKB-UniRule"/>
</dbReference>
<keyword evidence="8 11" id="KW-0067">ATP-binding</keyword>
<feature type="binding site" evidence="11">
    <location>
        <position position="117"/>
    </location>
    <ligand>
        <name>ATP</name>
        <dbReference type="ChEBI" id="CHEBI:30616"/>
    </ligand>
</feature>
<evidence type="ECO:0000256" key="6">
    <source>
        <dbReference type="ARBA" id="ARBA00022741"/>
    </source>
</evidence>
<dbReference type="GO" id="GO:0009423">
    <property type="term" value="P:chorismate biosynthetic process"/>
    <property type="evidence" value="ECO:0007669"/>
    <property type="project" value="UniProtKB-UniRule"/>
</dbReference>
<keyword evidence="11" id="KW-0479">Metal-binding</keyword>
<dbReference type="PROSITE" id="PS01128">
    <property type="entry name" value="SHIKIMATE_KINASE"/>
    <property type="match status" value="1"/>
</dbReference>
<protein>
    <recommendedName>
        <fullName evidence="3 11">Shikimate kinase</fullName>
        <shortName evidence="11">SK</shortName>
        <ecNumber evidence="3 11">2.7.1.71</ecNumber>
    </recommendedName>
</protein>
<comment type="pathway">
    <text evidence="1 11">Metabolic intermediate biosynthesis; chorismate biosynthesis; chorismate from D-erythrose 4-phosphate and phosphoenolpyruvate: step 5/7.</text>
</comment>
<comment type="caution">
    <text evidence="11">Lacks conserved residue(s) required for the propagation of feature annotation.</text>
</comment>
<feature type="binding site" evidence="11">
    <location>
        <begin position="11"/>
        <end position="16"/>
    </location>
    <ligand>
        <name>ATP</name>
        <dbReference type="ChEBI" id="CHEBI:30616"/>
    </ligand>
</feature>
<accession>A0AAU8AAL5</accession>
<keyword evidence="11" id="KW-0460">Magnesium</keyword>
<evidence type="ECO:0000256" key="8">
    <source>
        <dbReference type="ARBA" id="ARBA00022840"/>
    </source>
</evidence>
<dbReference type="AlphaFoldDB" id="A0AAU8AAL5"/>
<keyword evidence="7 11" id="KW-0418">Kinase</keyword>
<evidence type="ECO:0000313" key="12">
    <source>
        <dbReference type="EMBL" id="XCC62854.1"/>
    </source>
</evidence>
<dbReference type="GO" id="GO:0008652">
    <property type="term" value="P:amino acid biosynthetic process"/>
    <property type="evidence" value="ECO:0007669"/>
    <property type="project" value="UniProtKB-KW"/>
</dbReference>
<feature type="binding site" evidence="11">
    <location>
        <position position="33"/>
    </location>
    <ligand>
        <name>substrate</name>
    </ligand>
</feature>
<proteinExistence type="inferred from homology"/>
<dbReference type="HAMAP" id="MF_00109">
    <property type="entry name" value="Shikimate_kinase"/>
    <property type="match status" value="1"/>
</dbReference>
<dbReference type="PRINTS" id="PR01100">
    <property type="entry name" value="SHIKIMTKNASE"/>
</dbReference>